<keyword evidence="2" id="KW-0449">Lipoprotein</keyword>
<keyword evidence="1" id="KW-0732">Signal</keyword>
<dbReference type="OrthoDB" id="1095310at2"/>
<dbReference type="PROSITE" id="PS51257">
    <property type="entry name" value="PROKAR_LIPOPROTEIN"/>
    <property type="match status" value="1"/>
</dbReference>
<dbReference type="Proteomes" id="UP000190121">
    <property type="component" value="Unassembled WGS sequence"/>
</dbReference>
<gene>
    <name evidence="2" type="ORF">SAMN02745171_01042</name>
</gene>
<dbReference type="RefSeq" id="WP_143742619.1">
    <property type="nucleotide sequence ID" value="NZ_FUXE01000009.1"/>
</dbReference>
<dbReference type="NCBIfam" id="TIGR04134">
    <property type="entry name" value="lipo_with_rSAM"/>
    <property type="match status" value="1"/>
</dbReference>
<proteinExistence type="predicted"/>
<dbReference type="EMBL" id="FUXE01000009">
    <property type="protein sequence ID" value="SJZ75603.1"/>
    <property type="molecule type" value="Genomic_DNA"/>
</dbReference>
<evidence type="ECO:0000256" key="1">
    <source>
        <dbReference type="SAM" id="SignalP"/>
    </source>
</evidence>
<organism evidence="2 3">
    <name type="scientific">Porphyromonas circumdentaria</name>
    <dbReference type="NCBI Taxonomy" id="29524"/>
    <lineage>
        <taxon>Bacteria</taxon>
        <taxon>Pseudomonadati</taxon>
        <taxon>Bacteroidota</taxon>
        <taxon>Bacteroidia</taxon>
        <taxon>Bacteroidales</taxon>
        <taxon>Porphyromonadaceae</taxon>
        <taxon>Porphyromonas</taxon>
    </lineage>
</organism>
<feature type="signal peptide" evidence="1">
    <location>
        <begin position="1"/>
        <end position="21"/>
    </location>
</feature>
<sequence length="151" mass="17336">MKKNYCRVSTFLATLFSSIIAWFTTSSCQHIIPGRVEYGTPQAEFEVKATVISEENVPIEGLQVELLEPTTQKVVDREKTDSSGRAELEEDMLHFSNQERTVRVTDVDGAQNGLWETKEVTVRVKDSTIKKESRWRKEATQQITIRLEEKK</sequence>
<dbReference type="AlphaFoldDB" id="A0A1T4N927"/>
<evidence type="ECO:0000313" key="3">
    <source>
        <dbReference type="Proteomes" id="UP000190121"/>
    </source>
</evidence>
<accession>A0A1T4N927</accession>
<reference evidence="3" key="1">
    <citation type="submission" date="2017-02" db="EMBL/GenBank/DDBJ databases">
        <authorList>
            <person name="Varghese N."/>
            <person name="Submissions S."/>
        </authorList>
    </citation>
    <scope>NUCLEOTIDE SEQUENCE [LARGE SCALE GENOMIC DNA]</scope>
    <source>
        <strain evidence="3">ATCC 51356</strain>
    </source>
</reference>
<protein>
    <submittedName>
        <fullName evidence="2">Putative lipoprotein, rSAM/lipoprotein system</fullName>
    </submittedName>
</protein>
<feature type="chain" id="PRO_5013092026" evidence="1">
    <location>
        <begin position="22"/>
        <end position="151"/>
    </location>
</feature>
<evidence type="ECO:0000313" key="2">
    <source>
        <dbReference type="EMBL" id="SJZ75603.1"/>
    </source>
</evidence>
<name>A0A1T4N927_9PORP</name>
<keyword evidence="3" id="KW-1185">Reference proteome</keyword>
<dbReference type="STRING" id="29524.SAMN02745171_01042"/>
<dbReference type="InterPro" id="IPR026403">
    <property type="entry name" value="Lipo_with_rSAM"/>
</dbReference>